<dbReference type="Pfam" id="PF12874">
    <property type="entry name" value="zf-met"/>
    <property type="match status" value="4"/>
</dbReference>
<protein>
    <submittedName>
        <fullName evidence="2">C2H2 type zinc-finger protein</fullName>
    </submittedName>
    <submittedName>
        <fullName evidence="3">Putative transcription factor C2H2 family</fullName>
    </submittedName>
</protein>
<dbReference type="HOGENOM" id="CLU_512295_0_0_1"/>
<dbReference type="Gramene" id="rna33760">
    <property type="protein sequence ID" value="RHN58148.1"/>
    <property type="gene ID" value="gene33760"/>
</dbReference>
<organism evidence="2 5">
    <name type="scientific">Medicago truncatula</name>
    <name type="common">Barrel medic</name>
    <name type="synonym">Medicago tribuloides</name>
    <dbReference type="NCBI Taxonomy" id="3880"/>
    <lineage>
        <taxon>Eukaryota</taxon>
        <taxon>Viridiplantae</taxon>
        <taxon>Streptophyta</taxon>
        <taxon>Embryophyta</taxon>
        <taxon>Tracheophyta</taxon>
        <taxon>Spermatophyta</taxon>
        <taxon>Magnoliopsida</taxon>
        <taxon>eudicotyledons</taxon>
        <taxon>Gunneridae</taxon>
        <taxon>Pentapetalae</taxon>
        <taxon>rosids</taxon>
        <taxon>fabids</taxon>
        <taxon>Fabales</taxon>
        <taxon>Fabaceae</taxon>
        <taxon>Papilionoideae</taxon>
        <taxon>50 kb inversion clade</taxon>
        <taxon>NPAAA clade</taxon>
        <taxon>Hologalegina</taxon>
        <taxon>IRL clade</taxon>
        <taxon>Trifolieae</taxon>
        <taxon>Medicago</taxon>
    </lineage>
</organism>
<dbReference type="Gene3D" id="3.30.160.60">
    <property type="entry name" value="Classic Zinc Finger"/>
    <property type="match status" value="4"/>
</dbReference>
<reference evidence="2 5" key="2">
    <citation type="journal article" date="2014" name="BMC Genomics">
        <title>An improved genome release (version Mt4.0) for the model legume Medicago truncatula.</title>
        <authorList>
            <person name="Tang H."/>
            <person name="Krishnakumar V."/>
            <person name="Bidwell S."/>
            <person name="Rosen B."/>
            <person name="Chan A."/>
            <person name="Zhou S."/>
            <person name="Gentzbittel L."/>
            <person name="Childs K.L."/>
            <person name="Yandell M."/>
            <person name="Gundlach H."/>
            <person name="Mayer K.F."/>
            <person name="Schwartz D.C."/>
            <person name="Town C.D."/>
        </authorList>
    </citation>
    <scope>GENOME REANNOTATION</scope>
    <source>
        <strain evidence="4 5">cv. Jemalong A17</strain>
    </source>
</reference>
<dbReference type="InterPro" id="IPR036236">
    <property type="entry name" value="Znf_C2H2_sf"/>
</dbReference>
<evidence type="ECO:0000313" key="5">
    <source>
        <dbReference type="Proteomes" id="UP000002051"/>
    </source>
</evidence>
<dbReference type="Proteomes" id="UP000002051">
    <property type="component" value="Chromosome 5"/>
</dbReference>
<dbReference type="GO" id="GO:0003676">
    <property type="term" value="F:nucleic acid binding"/>
    <property type="evidence" value="ECO:0007669"/>
    <property type="project" value="InterPro"/>
</dbReference>
<dbReference type="PaxDb" id="3880-AET00966"/>
<keyword evidence="5" id="KW-1185">Reference proteome</keyword>
<gene>
    <name evidence="4" type="primary">11428409</name>
    <name evidence="2" type="ordered locus">MTR_5g097950</name>
    <name evidence="3" type="ORF">MtrunA17_Chr5g0447971</name>
</gene>
<keyword evidence="2" id="KW-0863">Zinc-finger</keyword>
<dbReference type="PROSITE" id="PS00028">
    <property type="entry name" value="ZINC_FINGER_C2H2_1"/>
    <property type="match status" value="1"/>
</dbReference>
<sequence length="532" mass="56486">MIVPQSQLIRYDSAVGSSRETSAAPAILPSIQNGIPMLLILQSAGGSSQDTSAAPASLPSAQNGMPMLLILPAVGSSHQTSAVPASLPSAHNGSWQLQIYGNETKIMLPNQTKVIKAFRCEVCEIEVNSQVSLENHIAGKKHKKNLQRQTNPTVASHANVQTDTSSIQGQALIGPVPEQSEPKKQVDSIQGQALIGPVAEQSEPKKQVDSVKNVQTDTSSIHGQALIGPVAEQSEPKKQVDSVNNVQTDTSGIQGQELIGPVAEHSEPKKQVDSFKNVQTDTSSIQGQALIGPVAEQSEPKKQVDSVKNVQTDTSGIQGQALIGPVAEHSEPKKQVDSVKVCSTCNVVCVGQDTYNKHVAGRKHAAKVALKSNDGIGPSIAELKRKGDAPIEKAAKKIKVAESVWCEFCKINCNSRDSYTAHISGKKHLRNLEKLSNPKVGVGSGATPTTTATITIIETQEKPDSDNLKAKQVPELDIEAEKRKAVERGAAVNDIKMCTLCNVVCNSQANLNTHLSDHNHAAMVKKAGLITG</sequence>
<feature type="domain" description="C2H2-type" evidence="1">
    <location>
        <begin position="120"/>
        <end position="142"/>
    </location>
</feature>
<dbReference type="SUPFAM" id="SSF57667">
    <property type="entry name" value="beta-beta-alpha zinc fingers"/>
    <property type="match status" value="4"/>
</dbReference>
<dbReference type="ExpressionAtlas" id="G7K4Z3">
    <property type="expression patterns" value="differential"/>
</dbReference>
<accession>G7K4Z3</accession>
<proteinExistence type="predicted"/>
<dbReference type="EMBL" id="CM001221">
    <property type="protein sequence ID" value="AET00966.1"/>
    <property type="molecule type" value="Genomic_DNA"/>
</dbReference>
<evidence type="ECO:0000313" key="3">
    <source>
        <dbReference type="EMBL" id="RHN58148.1"/>
    </source>
</evidence>
<dbReference type="OMA" id="HSEPKKQ"/>
<dbReference type="InterPro" id="IPR003604">
    <property type="entry name" value="Matrin/U1-like-C_Znf_C2H2"/>
</dbReference>
<evidence type="ECO:0000259" key="1">
    <source>
        <dbReference type="PROSITE" id="PS00028"/>
    </source>
</evidence>
<reference evidence="2 5" key="1">
    <citation type="journal article" date="2011" name="Nature">
        <title>The Medicago genome provides insight into the evolution of rhizobial symbioses.</title>
        <authorList>
            <person name="Young N.D."/>
            <person name="Debelle F."/>
            <person name="Oldroyd G.E."/>
            <person name="Geurts R."/>
            <person name="Cannon S.B."/>
            <person name="Udvardi M.K."/>
            <person name="Benedito V.A."/>
            <person name="Mayer K.F."/>
            <person name="Gouzy J."/>
            <person name="Schoof H."/>
            <person name="Van de Peer Y."/>
            <person name="Proost S."/>
            <person name="Cook D.R."/>
            <person name="Meyers B.C."/>
            <person name="Spannagl M."/>
            <person name="Cheung F."/>
            <person name="De Mita S."/>
            <person name="Krishnakumar V."/>
            <person name="Gundlach H."/>
            <person name="Zhou S."/>
            <person name="Mudge J."/>
            <person name="Bharti A.K."/>
            <person name="Murray J.D."/>
            <person name="Naoumkina M.A."/>
            <person name="Rosen B."/>
            <person name="Silverstein K.A."/>
            <person name="Tang H."/>
            <person name="Rombauts S."/>
            <person name="Zhao P.X."/>
            <person name="Zhou P."/>
            <person name="Barbe V."/>
            <person name="Bardou P."/>
            <person name="Bechner M."/>
            <person name="Bellec A."/>
            <person name="Berger A."/>
            <person name="Berges H."/>
            <person name="Bidwell S."/>
            <person name="Bisseling T."/>
            <person name="Choisne N."/>
            <person name="Couloux A."/>
            <person name="Denny R."/>
            <person name="Deshpande S."/>
            <person name="Dai X."/>
            <person name="Doyle J.J."/>
            <person name="Dudez A.M."/>
            <person name="Farmer A.D."/>
            <person name="Fouteau S."/>
            <person name="Franken C."/>
            <person name="Gibelin C."/>
            <person name="Gish J."/>
            <person name="Goldstein S."/>
            <person name="Gonzalez A.J."/>
            <person name="Green P.J."/>
            <person name="Hallab A."/>
            <person name="Hartog M."/>
            <person name="Hua A."/>
            <person name="Humphray S.J."/>
            <person name="Jeong D.H."/>
            <person name="Jing Y."/>
            <person name="Jocker A."/>
            <person name="Kenton S.M."/>
            <person name="Kim D.J."/>
            <person name="Klee K."/>
            <person name="Lai H."/>
            <person name="Lang C."/>
            <person name="Lin S."/>
            <person name="Macmil S.L."/>
            <person name="Magdelenat G."/>
            <person name="Matthews L."/>
            <person name="McCorrison J."/>
            <person name="Monaghan E.L."/>
            <person name="Mun J.H."/>
            <person name="Najar F.Z."/>
            <person name="Nicholson C."/>
            <person name="Noirot C."/>
            <person name="O'Bleness M."/>
            <person name="Paule C.R."/>
            <person name="Poulain J."/>
            <person name="Prion F."/>
            <person name="Qin B."/>
            <person name="Qu C."/>
            <person name="Retzel E.F."/>
            <person name="Riddle C."/>
            <person name="Sallet E."/>
            <person name="Samain S."/>
            <person name="Samson N."/>
            <person name="Sanders I."/>
            <person name="Saurat O."/>
            <person name="Scarpelli C."/>
            <person name="Schiex T."/>
            <person name="Segurens B."/>
            <person name="Severin A.J."/>
            <person name="Sherrier D.J."/>
            <person name="Shi R."/>
            <person name="Sims S."/>
            <person name="Singer S.R."/>
            <person name="Sinharoy S."/>
            <person name="Sterck L."/>
            <person name="Viollet A."/>
            <person name="Wang B.B."/>
            <person name="Wang K."/>
            <person name="Wang M."/>
            <person name="Wang X."/>
            <person name="Warfsmann J."/>
            <person name="Weissenbach J."/>
            <person name="White D.D."/>
            <person name="White J.D."/>
            <person name="Wiley G.B."/>
            <person name="Wincker P."/>
            <person name="Xing Y."/>
            <person name="Yang L."/>
            <person name="Yao Z."/>
            <person name="Ying F."/>
            <person name="Zhai J."/>
            <person name="Zhou L."/>
            <person name="Zuber A."/>
            <person name="Denarie J."/>
            <person name="Dixon R.A."/>
            <person name="May G.D."/>
            <person name="Schwartz D.C."/>
            <person name="Rogers J."/>
            <person name="Quetier F."/>
            <person name="Town C.D."/>
            <person name="Roe B.A."/>
        </authorList>
    </citation>
    <scope>NUCLEOTIDE SEQUENCE [LARGE SCALE GENOMIC DNA]</scope>
    <source>
        <strain evidence="2">A17</strain>
        <strain evidence="4 5">cv. Jemalong A17</strain>
    </source>
</reference>
<reference evidence="3" key="4">
    <citation type="journal article" date="2018" name="Nat. Plants">
        <title>Whole-genome landscape of Medicago truncatula symbiotic genes.</title>
        <authorList>
            <person name="Pecrix Y."/>
            <person name="Gamas P."/>
            <person name="Carrere S."/>
        </authorList>
    </citation>
    <scope>NUCLEOTIDE SEQUENCE</scope>
    <source>
        <tissue evidence="3">Leaves</tissue>
    </source>
</reference>
<dbReference type="SMART" id="SM00355">
    <property type="entry name" value="ZnF_C2H2"/>
    <property type="match status" value="4"/>
</dbReference>
<dbReference type="EnsemblPlants" id="AET00966">
    <property type="protein sequence ID" value="AET00966"/>
    <property type="gene ID" value="MTR_5g097950"/>
</dbReference>
<evidence type="ECO:0000313" key="2">
    <source>
        <dbReference type="EMBL" id="AET00966.1"/>
    </source>
</evidence>
<dbReference type="PANTHER" id="PTHR45762">
    <property type="entry name" value="ZINC FINGER RNA-BINDING PROTEIN"/>
    <property type="match status" value="1"/>
</dbReference>
<keyword evidence="2" id="KW-0479">Metal-binding</keyword>
<dbReference type="GO" id="GO:0008270">
    <property type="term" value="F:zinc ion binding"/>
    <property type="evidence" value="ECO:0007669"/>
    <property type="project" value="UniProtKB-KW"/>
</dbReference>
<dbReference type="AlphaFoldDB" id="G7K4Z3"/>
<dbReference type="Proteomes" id="UP000265566">
    <property type="component" value="Chromosome 5"/>
</dbReference>
<evidence type="ECO:0000313" key="4">
    <source>
        <dbReference type="EnsemblPlants" id="AET00966"/>
    </source>
</evidence>
<dbReference type="InterPro" id="IPR013087">
    <property type="entry name" value="Znf_C2H2_type"/>
</dbReference>
<dbReference type="EMBL" id="PSQE01000005">
    <property type="protein sequence ID" value="RHN58148.1"/>
    <property type="molecule type" value="Genomic_DNA"/>
</dbReference>
<dbReference type="eggNOG" id="ENOG502R8AY">
    <property type="taxonomic scope" value="Eukaryota"/>
</dbReference>
<dbReference type="OrthoDB" id="434647at2759"/>
<dbReference type="SMART" id="SM00451">
    <property type="entry name" value="ZnF_U1"/>
    <property type="match status" value="4"/>
</dbReference>
<dbReference type="KEGG" id="mtr:11428409"/>
<reference evidence="4" key="3">
    <citation type="submission" date="2015-04" db="UniProtKB">
        <authorList>
            <consortium name="EnsemblPlants"/>
        </authorList>
    </citation>
    <scope>IDENTIFICATION</scope>
    <source>
        <strain evidence="4">cv. Jemalong A17</strain>
    </source>
</reference>
<dbReference type="PANTHER" id="PTHR45762:SF3">
    <property type="entry name" value="ZINC-FINGER PROTEIN AT 72D, ISOFORM B"/>
    <property type="match status" value="1"/>
</dbReference>
<keyword evidence="2" id="KW-0862">Zinc</keyword>
<name>G7K4Z3_MEDTR</name>